<gene>
    <name evidence="2" type="ORF">SAMN06265373_10592</name>
</gene>
<dbReference type="Proteomes" id="UP001157961">
    <property type="component" value="Unassembled WGS sequence"/>
</dbReference>
<evidence type="ECO:0000313" key="2">
    <source>
        <dbReference type="EMBL" id="SMP25387.1"/>
    </source>
</evidence>
<organism evidence="2 3">
    <name type="scientific">Shimia sagamensis</name>
    <dbReference type="NCBI Taxonomy" id="1566352"/>
    <lineage>
        <taxon>Bacteria</taxon>
        <taxon>Pseudomonadati</taxon>
        <taxon>Pseudomonadota</taxon>
        <taxon>Alphaproteobacteria</taxon>
        <taxon>Rhodobacterales</taxon>
        <taxon>Roseobacteraceae</taxon>
    </lineage>
</organism>
<evidence type="ECO:0000256" key="1">
    <source>
        <dbReference type="SAM" id="Phobius"/>
    </source>
</evidence>
<sequence length="336" mass="36242">MTTALDKFQRLEGTALWRATPDVQRREVIVSLGEATLVIKDSQDRALTHWSLPAVRRLNPGQHPAVFFPDGDSNETLEIDATHDDLVEAIEKLRKAVARPQNASGRLRVSVLALSAATVAGLAVFWLPNALANHALRVVPNVARQTIGQDMQQLATRLTGQPCSAPLAVPAVDALQKRLQVRSISILPNALREAVALPGNVVLLGRDTIEDFEEPDVAAGYIVAAQTASPDPLHGVLETGGIRASLRLLTSGALPEDLLLKHVERLISAPPTAAANDSLIKAFEEKRVRLQPYALARDPSGESTLPLIEAAPFTQDLPEPILIDRYWVALQGICGS</sequence>
<name>A0ABY1P3C8_9RHOB</name>
<comment type="caution">
    <text evidence="2">The sequence shown here is derived from an EMBL/GenBank/DDBJ whole genome shotgun (WGS) entry which is preliminary data.</text>
</comment>
<evidence type="ECO:0000313" key="3">
    <source>
        <dbReference type="Proteomes" id="UP001157961"/>
    </source>
</evidence>
<protein>
    <submittedName>
        <fullName evidence="2">Uncharacterized protein</fullName>
    </submittedName>
</protein>
<keyword evidence="1" id="KW-0472">Membrane</keyword>
<accession>A0ABY1P3C8</accession>
<dbReference type="EMBL" id="FXTY01000005">
    <property type="protein sequence ID" value="SMP25387.1"/>
    <property type="molecule type" value="Genomic_DNA"/>
</dbReference>
<keyword evidence="3" id="KW-1185">Reference proteome</keyword>
<feature type="transmembrane region" description="Helical" evidence="1">
    <location>
        <begin position="109"/>
        <end position="127"/>
    </location>
</feature>
<proteinExistence type="predicted"/>
<reference evidence="2 3" key="1">
    <citation type="submission" date="2017-05" db="EMBL/GenBank/DDBJ databases">
        <authorList>
            <person name="Varghese N."/>
            <person name="Submissions S."/>
        </authorList>
    </citation>
    <scope>NUCLEOTIDE SEQUENCE [LARGE SCALE GENOMIC DNA]</scope>
    <source>
        <strain evidence="2 3">DSM 29734</strain>
    </source>
</reference>
<keyword evidence="1" id="KW-1133">Transmembrane helix</keyword>
<keyword evidence="1" id="KW-0812">Transmembrane</keyword>
<dbReference type="RefSeq" id="WP_283426515.1">
    <property type="nucleotide sequence ID" value="NZ_FXTY01000005.1"/>
</dbReference>